<name>A0A0C9VWA6_SPHS4</name>
<evidence type="ECO:0000259" key="2">
    <source>
        <dbReference type="Pfam" id="PF10551"/>
    </source>
</evidence>
<dbReference type="InterPro" id="IPR018289">
    <property type="entry name" value="MULE_transposase_dom"/>
</dbReference>
<keyword evidence="4" id="KW-1185">Reference proteome</keyword>
<dbReference type="OrthoDB" id="2437251at2759"/>
<dbReference type="HOGENOM" id="CLU_1166486_0_0_1"/>
<feature type="domain" description="MULE transposase" evidence="2">
    <location>
        <begin position="72"/>
        <end position="142"/>
    </location>
</feature>
<evidence type="ECO:0000313" key="3">
    <source>
        <dbReference type="EMBL" id="KIJ43025.1"/>
    </source>
</evidence>
<gene>
    <name evidence="3" type="ORF">M422DRAFT_253819</name>
</gene>
<feature type="region of interest" description="Disordered" evidence="1">
    <location>
        <begin position="205"/>
        <end position="238"/>
    </location>
</feature>
<dbReference type="AlphaFoldDB" id="A0A0C9VWA6"/>
<reference evidence="3 4" key="1">
    <citation type="submission" date="2014-06" db="EMBL/GenBank/DDBJ databases">
        <title>Evolutionary Origins and Diversification of the Mycorrhizal Mutualists.</title>
        <authorList>
            <consortium name="DOE Joint Genome Institute"/>
            <consortium name="Mycorrhizal Genomics Consortium"/>
            <person name="Kohler A."/>
            <person name="Kuo A."/>
            <person name="Nagy L.G."/>
            <person name="Floudas D."/>
            <person name="Copeland A."/>
            <person name="Barry K.W."/>
            <person name="Cichocki N."/>
            <person name="Veneault-Fourrey C."/>
            <person name="LaButti K."/>
            <person name="Lindquist E.A."/>
            <person name="Lipzen A."/>
            <person name="Lundell T."/>
            <person name="Morin E."/>
            <person name="Murat C."/>
            <person name="Riley R."/>
            <person name="Ohm R."/>
            <person name="Sun H."/>
            <person name="Tunlid A."/>
            <person name="Henrissat B."/>
            <person name="Grigoriev I.V."/>
            <person name="Hibbett D.S."/>
            <person name="Martin F."/>
        </authorList>
    </citation>
    <scope>NUCLEOTIDE SEQUENCE [LARGE SCALE GENOMIC DNA]</scope>
    <source>
        <strain evidence="3 4">SS14</strain>
    </source>
</reference>
<evidence type="ECO:0000313" key="4">
    <source>
        <dbReference type="Proteomes" id="UP000054279"/>
    </source>
</evidence>
<organism evidence="3 4">
    <name type="scientific">Sphaerobolus stellatus (strain SS14)</name>
    <dbReference type="NCBI Taxonomy" id="990650"/>
    <lineage>
        <taxon>Eukaryota</taxon>
        <taxon>Fungi</taxon>
        <taxon>Dikarya</taxon>
        <taxon>Basidiomycota</taxon>
        <taxon>Agaricomycotina</taxon>
        <taxon>Agaricomycetes</taxon>
        <taxon>Phallomycetidae</taxon>
        <taxon>Geastrales</taxon>
        <taxon>Sphaerobolaceae</taxon>
        <taxon>Sphaerobolus</taxon>
    </lineage>
</organism>
<sequence length="238" mass="26397">MTSSYASDHYESAQAYLQQAGPEMHLEQLNVQAQPGTCSLGFQVSDLITEWGLHTQELAMDSTSVGETKGIGIPLAYLLVSTSKVAHPGAKQKIIESWLTSLKSLGINPEFALTDKDQAEINAMRIVWPHSKHQLCFWHALKAIKRPLAKNKSTPTPYNAQKAHEHSQFIDPDFPPCRQQKPGQEIDKPTSKPLHLIVFVFNGQPRPLTQPTAVGKADDGDESDLEAHSQLVNLMKKR</sequence>
<protein>
    <recommendedName>
        <fullName evidence="2">MULE transposase domain-containing protein</fullName>
    </recommendedName>
</protein>
<proteinExistence type="predicted"/>
<dbReference type="Pfam" id="PF10551">
    <property type="entry name" value="MULE"/>
    <property type="match status" value="1"/>
</dbReference>
<accession>A0A0C9VWA6</accession>
<dbReference type="EMBL" id="KN837126">
    <property type="protein sequence ID" value="KIJ43025.1"/>
    <property type="molecule type" value="Genomic_DNA"/>
</dbReference>
<dbReference type="Proteomes" id="UP000054279">
    <property type="component" value="Unassembled WGS sequence"/>
</dbReference>
<evidence type="ECO:0000256" key="1">
    <source>
        <dbReference type="SAM" id="MobiDB-lite"/>
    </source>
</evidence>